<keyword evidence="3" id="KW-1185">Reference proteome</keyword>
<gene>
    <name evidence="2" type="ORF">GCL60_06555</name>
</gene>
<organism evidence="2 3">
    <name type="scientific">Silvanigrella paludirubra</name>
    <dbReference type="NCBI Taxonomy" id="2499159"/>
    <lineage>
        <taxon>Bacteria</taxon>
        <taxon>Pseudomonadati</taxon>
        <taxon>Bdellovibrionota</taxon>
        <taxon>Oligoflexia</taxon>
        <taxon>Silvanigrellales</taxon>
        <taxon>Silvanigrellaceae</taxon>
        <taxon>Silvanigrella</taxon>
    </lineage>
</organism>
<reference evidence="2 3" key="1">
    <citation type="submission" date="2019-10" db="EMBL/GenBank/DDBJ databases">
        <title>New species of Slilvanegrellaceae.</title>
        <authorList>
            <person name="Pitt A."/>
            <person name="Hahn M.W."/>
        </authorList>
    </citation>
    <scope>NUCLEOTIDE SEQUENCE [LARGE SCALE GENOMIC DNA]</scope>
    <source>
        <strain evidence="2 3">SP-Ram-0.45-NSY-1</strain>
    </source>
</reference>
<dbReference type="Proteomes" id="UP000437748">
    <property type="component" value="Unassembled WGS sequence"/>
</dbReference>
<proteinExistence type="predicted"/>
<feature type="chain" id="PRO_5027083593" evidence="1">
    <location>
        <begin position="23"/>
        <end position="246"/>
    </location>
</feature>
<dbReference type="OrthoDB" id="5312198at2"/>
<protein>
    <submittedName>
        <fullName evidence="2">Uncharacterized protein</fullName>
    </submittedName>
</protein>
<accession>A0A6N6VZI5</accession>
<keyword evidence="1" id="KW-0732">Signal</keyword>
<evidence type="ECO:0000256" key="1">
    <source>
        <dbReference type="SAM" id="SignalP"/>
    </source>
</evidence>
<feature type="signal peptide" evidence="1">
    <location>
        <begin position="1"/>
        <end position="22"/>
    </location>
</feature>
<dbReference type="EMBL" id="WFLM01000002">
    <property type="protein sequence ID" value="KAB8039918.1"/>
    <property type="molecule type" value="Genomic_DNA"/>
</dbReference>
<dbReference type="RefSeq" id="WP_153419541.1">
    <property type="nucleotide sequence ID" value="NZ_WFLM01000002.1"/>
</dbReference>
<comment type="caution">
    <text evidence="2">The sequence shown here is derived from an EMBL/GenBank/DDBJ whole genome shotgun (WGS) entry which is preliminary data.</text>
</comment>
<sequence length="246" mass="28181">MNKKIINSFLLSLIAFSQFAFSFESFAASYFGSYLFCSSENGLRRDEYWNRKVFWRWSRGKDSNTQTIKIDDKYNNFTFANKSGTWINGFGDISSTTLQHYLLVKKTFENKQEAIRYCQFLENKCVKEFGPSFKYVGVSSWSIPQSAWGTIAVRYKEYKQTKWTACSNWQFSDYKELNYYPLWKVTSLTSLAAAGLVIYPWALGGLLGTIGPISGAVGTGIGLAIGIDDAFDIYQYISEKMYNNQD</sequence>
<dbReference type="AlphaFoldDB" id="A0A6N6VZI5"/>
<name>A0A6N6VZI5_9BACT</name>
<evidence type="ECO:0000313" key="2">
    <source>
        <dbReference type="EMBL" id="KAB8039918.1"/>
    </source>
</evidence>
<evidence type="ECO:0000313" key="3">
    <source>
        <dbReference type="Proteomes" id="UP000437748"/>
    </source>
</evidence>